<gene>
    <name evidence="1" type="ORF">AVEN_254560_1</name>
</gene>
<name>A0A4Y2Q421_ARAVE</name>
<organism evidence="1 2">
    <name type="scientific">Araneus ventricosus</name>
    <name type="common">Orbweaver spider</name>
    <name type="synonym">Epeira ventricosa</name>
    <dbReference type="NCBI Taxonomy" id="182803"/>
    <lineage>
        <taxon>Eukaryota</taxon>
        <taxon>Metazoa</taxon>
        <taxon>Ecdysozoa</taxon>
        <taxon>Arthropoda</taxon>
        <taxon>Chelicerata</taxon>
        <taxon>Arachnida</taxon>
        <taxon>Araneae</taxon>
        <taxon>Araneomorphae</taxon>
        <taxon>Entelegynae</taxon>
        <taxon>Araneoidea</taxon>
        <taxon>Araneidae</taxon>
        <taxon>Araneus</taxon>
    </lineage>
</organism>
<keyword evidence="2" id="KW-1185">Reference proteome</keyword>
<accession>A0A4Y2Q421</accession>
<sequence>MLSTFLEISLKIFYQQKKVSQKEKKRCHTLIIYKVFRSQIAPVSKPNSIEDPPCLGALCKLNLTWAKRPSAGVVRKYGEGQLGCRPRHLTTAQNYKARHKSKKILSAGTASLY</sequence>
<evidence type="ECO:0000313" key="2">
    <source>
        <dbReference type="Proteomes" id="UP000499080"/>
    </source>
</evidence>
<evidence type="ECO:0000313" key="1">
    <source>
        <dbReference type="EMBL" id="GBN57317.1"/>
    </source>
</evidence>
<dbReference type="AlphaFoldDB" id="A0A4Y2Q421"/>
<comment type="caution">
    <text evidence="1">The sequence shown here is derived from an EMBL/GenBank/DDBJ whole genome shotgun (WGS) entry which is preliminary data.</text>
</comment>
<protein>
    <submittedName>
        <fullName evidence="1">Uncharacterized protein</fullName>
    </submittedName>
</protein>
<reference evidence="1 2" key="1">
    <citation type="journal article" date="2019" name="Sci. Rep.">
        <title>Orb-weaving spider Araneus ventricosus genome elucidates the spidroin gene catalogue.</title>
        <authorList>
            <person name="Kono N."/>
            <person name="Nakamura H."/>
            <person name="Ohtoshi R."/>
            <person name="Moran D.A.P."/>
            <person name="Shinohara A."/>
            <person name="Yoshida Y."/>
            <person name="Fujiwara M."/>
            <person name="Mori M."/>
            <person name="Tomita M."/>
            <person name="Arakawa K."/>
        </authorList>
    </citation>
    <scope>NUCLEOTIDE SEQUENCE [LARGE SCALE GENOMIC DNA]</scope>
</reference>
<dbReference type="EMBL" id="BGPR01012716">
    <property type="protein sequence ID" value="GBN57317.1"/>
    <property type="molecule type" value="Genomic_DNA"/>
</dbReference>
<dbReference type="Proteomes" id="UP000499080">
    <property type="component" value="Unassembled WGS sequence"/>
</dbReference>
<proteinExistence type="predicted"/>